<protein>
    <recommendedName>
        <fullName evidence="8">Protein BYPASS-related</fullName>
    </recommendedName>
</protein>
<evidence type="ECO:0000256" key="2">
    <source>
        <dbReference type="ARBA" id="ARBA00022692"/>
    </source>
</evidence>
<comment type="similarity">
    <text evidence="5">Belongs to the ROH1 family.</text>
</comment>
<evidence type="ECO:0000256" key="5">
    <source>
        <dbReference type="ARBA" id="ARBA00035114"/>
    </source>
</evidence>
<organism evidence="6 7">
    <name type="scientific">Gossypium barbadense</name>
    <name type="common">Sea Island cotton</name>
    <name type="synonym">Hibiscus barbadensis</name>
    <dbReference type="NCBI Taxonomy" id="3634"/>
    <lineage>
        <taxon>Eukaryota</taxon>
        <taxon>Viridiplantae</taxon>
        <taxon>Streptophyta</taxon>
        <taxon>Embryophyta</taxon>
        <taxon>Tracheophyta</taxon>
        <taxon>Spermatophyta</taxon>
        <taxon>Magnoliopsida</taxon>
        <taxon>eudicotyledons</taxon>
        <taxon>Gunneridae</taxon>
        <taxon>Pentapetalae</taxon>
        <taxon>rosids</taxon>
        <taxon>malvids</taxon>
        <taxon>Malvales</taxon>
        <taxon>Malvaceae</taxon>
        <taxon>Malvoideae</taxon>
        <taxon>Gossypium</taxon>
    </lineage>
</organism>
<sequence>MDTQEQELEDIELFQKHVSDRFTELSSPPEDDALLSVSWLHRLLDVFLCCEAEFEAILIMDRDPSQLSKPPFDRLIPEFIERAVKALDICNAVANGVDSVRHCQKLSEIVISALDQNPLGDGHAKRAKKALLMLLSAMNLDDKEGTHVKATERSWSFGRRGVNKEQIAGHFRSLSWQVAKNWSSAKQIQSMIYNLVAPRGAEASGLPSPIYTMNVIMIFVMWALVAAIPCQERNGLPTHFPVPKQLNWAHSLIGLQEKIADEWKKKEKKGMSGLLDELQKMEKLAQSLIDFTDSFHFPGDAEKKCNAFKRKPSVFLGENQYQEVIMDTQEQELEDIELFQKHVSDRFTELSSPPEDDALLSVSWLHRLLDVFLCCEAEFEAILIMDRDPSQLSKPPFDRLIPEFIERAVKALDICNAVANGVDSVRHCQKLSEIVISALDQNPLGDGHAKRAKKALLMLLSAMNLDDKEGTHVKATERSWSFGRRGVNKEQIAGHFRSLSWQVAKNWSSAKQIQSMIYNLVAPRGAEASGLPSPIYTMNVIMIFVMWALVAAIPCQERNGLPTHFPVPKQLNWAHSLIGLQEKIADEWKKKEKKGMSGLLDELQKMEKLAQSLIDFTDSFHFPGDAEKVKEAAVNVSELKEIFGRMDQGLTPLQMHIREVFHRIVRSRTEFLDVLEKGSAPVL</sequence>
<keyword evidence="3" id="KW-1133">Transmembrane helix</keyword>
<dbReference type="OrthoDB" id="1878996at2759"/>
<dbReference type="AlphaFoldDB" id="A0A2P5X314"/>
<dbReference type="EMBL" id="KZ665822">
    <property type="protein sequence ID" value="PPR97691.1"/>
    <property type="molecule type" value="Genomic_DNA"/>
</dbReference>
<dbReference type="Pfam" id="PF05633">
    <property type="entry name" value="ROH1-like"/>
    <property type="match status" value="2"/>
</dbReference>
<proteinExistence type="inferred from homology"/>
<comment type="subcellular location">
    <subcellularLocation>
        <location evidence="1">Membrane</location>
        <topology evidence="1">Single-pass membrane protein</topology>
    </subcellularLocation>
</comment>
<evidence type="ECO:0000313" key="7">
    <source>
        <dbReference type="Proteomes" id="UP000239757"/>
    </source>
</evidence>
<evidence type="ECO:0000256" key="3">
    <source>
        <dbReference type="ARBA" id="ARBA00022989"/>
    </source>
</evidence>
<accession>A0A2P5X314</accession>
<evidence type="ECO:0000256" key="1">
    <source>
        <dbReference type="ARBA" id="ARBA00004167"/>
    </source>
</evidence>
<keyword evidence="4" id="KW-0472">Membrane</keyword>
<dbReference type="PANTHER" id="PTHR31509">
    <property type="entry name" value="BPS1-LIKE PROTEIN"/>
    <property type="match status" value="1"/>
</dbReference>
<dbReference type="GO" id="GO:0016020">
    <property type="term" value="C:membrane"/>
    <property type="evidence" value="ECO:0007669"/>
    <property type="project" value="UniProtKB-SubCell"/>
</dbReference>
<gene>
    <name evidence="6" type="ORF">GOBAR_AA22990</name>
</gene>
<evidence type="ECO:0000256" key="4">
    <source>
        <dbReference type="ARBA" id="ARBA00023136"/>
    </source>
</evidence>
<dbReference type="InterPro" id="IPR008511">
    <property type="entry name" value="ROH1-like"/>
</dbReference>
<evidence type="ECO:0008006" key="8">
    <source>
        <dbReference type="Google" id="ProtNLM"/>
    </source>
</evidence>
<dbReference type="Proteomes" id="UP000239757">
    <property type="component" value="Unassembled WGS sequence"/>
</dbReference>
<name>A0A2P5X314_GOSBA</name>
<reference evidence="6 7" key="1">
    <citation type="submission" date="2015-01" db="EMBL/GenBank/DDBJ databases">
        <title>Genome of allotetraploid Gossypium barbadense reveals genomic plasticity and fiber elongation in cotton evolution.</title>
        <authorList>
            <person name="Chen X."/>
            <person name="Liu X."/>
            <person name="Zhao B."/>
            <person name="Zheng H."/>
            <person name="Hu Y."/>
            <person name="Lu G."/>
            <person name="Yang C."/>
            <person name="Chen J."/>
            <person name="Shan C."/>
            <person name="Zhang L."/>
            <person name="Zhou Y."/>
            <person name="Wang L."/>
            <person name="Guo W."/>
            <person name="Bai Y."/>
            <person name="Ruan J."/>
            <person name="Shangguan X."/>
            <person name="Mao Y."/>
            <person name="Jiang J."/>
            <person name="Zhu Y."/>
            <person name="Lei J."/>
            <person name="Kang H."/>
            <person name="Chen S."/>
            <person name="He X."/>
            <person name="Wang R."/>
            <person name="Wang Y."/>
            <person name="Chen J."/>
            <person name="Wang L."/>
            <person name="Yu S."/>
            <person name="Wang B."/>
            <person name="Wei J."/>
            <person name="Song S."/>
            <person name="Lu X."/>
            <person name="Gao Z."/>
            <person name="Gu W."/>
            <person name="Deng X."/>
            <person name="Ma D."/>
            <person name="Wang S."/>
            <person name="Liang W."/>
            <person name="Fang L."/>
            <person name="Cai C."/>
            <person name="Zhu X."/>
            <person name="Zhou B."/>
            <person name="Zhang Y."/>
            <person name="Chen Z."/>
            <person name="Xu S."/>
            <person name="Zhu R."/>
            <person name="Wang S."/>
            <person name="Zhang T."/>
            <person name="Zhao G."/>
        </authorList>
    </citation>
    <scope>NUCLEOTIDE SEQUENCE [LARGE SCALE GENOMIC DNA]</scope>
    <source>
        <strain evidence="7">cv. Xinhai21</strain>
        <tissue evidence="6">Leaf</tissue>
    </source>
</reference>
<evidence type="ECO:0000313" key="6">
    <source>
        <dbReference type="EMBL" id="PPR97691.1"/>
    </source>
</evidence>
<keyword evidence="2" id="KW-0812">Transmembrane</keyword>